<name>A0A1I6LCI3_9BACT</name>
<reference evidence="1 2" key="1">
    <citation type="submission" date="2016-10" db="EMBL/GenBank/DDBJ databases">
        <authorList>
            <person name="de Groot N.N."/>
        </authorList>
    </citation>
    <scope>NUCLEOTIDE SEQUENCE [LARGE SCALE GENOMIC DNA]</scope>
    <source>
        <strain evidence="1 2">DSM 21001</strain>
    </source>
</reference>
<proteinExistence type="predicted"/>
<evidence type="ECO:0000313" key="2">
    <source>
        <dbReference type="Proteomes" id="UP000199024"/>
    </source>
</evidence>
<organism evidence="1 2">
    <name type="scientific">Granulicella pectinivorans</name>
    <dbReference type="NCBI Taxonomy" id="474950"/>
    <lineage>
        <taxon>Bacteria</taxon>
        <taxon>Pseudomonadati</taxon>
        <taxon>Acidobacteriota</taxon>
        <taxon>Terriglobia</taxon>
        <taxon>Terriglobales</taxon>
        <taxon>Acidobacteriaceae</taxon>
        <taxon>Granulicella</taxon>
    </lineage>
</organism>
<protein>
    <submittedName>
        <fullName evidence="1">Uncharacterized protein</fullName>
    </submittedName>
</protein>
<accession>A0A1I6LCI3</accession>
<evidence type="ECO:0000313" key="1">
    <source>
        <dbReference type="EMBL" id="SFS00950.1"/>
    </source>
</evidence>
<sequence length="34" mass="3523">MSDVLSVVATLLLFGIAVVYATACDGMLRGKNHG</sequence>
<dbReference type="Proteomes" id="UP000199024">
    <property type="component" value="Unassembled WGS sequence"/>
</dbReference>
<dbReference type="STRING" id="474950.SAMN05421771_0530"/>
<gene>
    <name evidence="1" type="ORF">SAMN05421771_0530</name>
</gene>
<dbReference type="AlphaFoldDB" id="A0A1I6LCI3"/>
<dbReference type="EMBL" id="FOZL01000001">
    <property type="protein sequence ID" value="SFS00950.1"/>
    <property type="molecule type" value="Genomic_DNA"/>
</dbReference>
<keyword evidence="2" id="KW-1185">Reference proteome</keyword>